<evidence type="ECO:0000256" key="2">
    <source>
        <dbReference type="ARBA" id="ARBA00012438"/>
    </source>
</evidence>
<dbReference type="InterPro" id="IPR036097">
    <property type="entry name" value="HisK_dim/P_sf"/>
</dbReference>
<dbReference type="InterPro" id="IPR003661">
    <property type="entry name" value="HisK_dim/P_dom"/>
</dbReference>
<dbReference type="Proteomes" id="UP001319200">
    <property type="component" value="Unassembled WGS sequence"/>
</dbReference>
<evidence type="ECO:0000313" key="8">
    <source>
        <dbReference type="Proteomes" id="UP001319200"/>
    </source>
</evidence>
<dbReference type="SUPFAM" id="SSF47384">
    <property type="entry name" value="Homodimeric domain of signal transducing histidine kinase"/>
    <property type="match status" value="1"/>
</dbReference>
<feature type="coiled-coil region" evidence="4">
    <location>
        <begin position="814"/>
        <end position="841"/>
    </location>
</feature>
<accession>A0AAP2DSY3</accession>
<dbReference type="InterPro" id="IPR011110">
    <property type="entry name" value="Reg_prop"/>
</dbReference>
<dbReference type="Gene3D" id="1.10.287.130">
    <property type="match status" value="1"/>
</dbReference>
<dbReference type="InterPro" id="IPR005467">
    <property type="entry name" value="His_kinase_dom"/>
</dbReference>
<evidence type="ECO:0000313" key="7">
    <source>
        <dbReference type="EMBL" id="MBT1699944.1"/>
    </source>
</evidence>
<proteinExistence type="predicted"/>
<dbReference type="PROSITE" id="PS50109">
    <property type="entry name" value="HIS_KIN"/>
    <property type="match status" value="1"/>
</dbReference>
<dbReference type="SUPFAM" id="SSF55874">
    <property type="entry name" value="ATPase domain of HSP90 chaperone/DNA topoisomerase II/histidine kinase"/>
    <property type="match status" value="1"/>
</dbReference>
<dbReference type="InterPro" id="IPR013783">
    <property type="entry name" value="Ig-like_fold"/>
</dbReference>
<keyword evidence="5" id="KW-0812">Transmembrane</keyword>
<dbReference type="Pfam" id="PF02518">
    <property type="entry name" value="HATPase_c"/>
    <property type="match status" value="1"/>
</dbReference>
<keyword evidence="8" id="KW-1185">Reference proteome</keyword>
<dbReference type="PANTHER" id="PTHR43547">
    <property type="entry name" value="TWO-COMPONENT HISTIDINE KINASE"/>
    <property type="match status" value="1"/>
</dbReference>
<dbReference type="PANTHER" id="PTHR43547:SF2">
    <property type="entry name" value="HYBRID SIGNAL TRANSDUCTION HISTIDINE KINASE C"/>
    <property type="match status" value="1"/>
</dbReference>
<evidence type="ECO:0000259" key="6">
    <source>
        <dbReference type="PROSITE" id="PS50109"/>
    </source>
</evidence>
<dbReference type="Pfam" id="PF07494">
    <property type="entry name" value="Reg_prop"/>
    <property type="match status" value="3"/>
</dbReference>
<sequence>MIEQANMRLFLCLIILSACFLISLPVSSQSLPKDIAFERVSIPGTIRSSQVTNIIQDDLGLIWLAGDGLYRYDGFKFRQYKEIGNNGAILDPQDILYLFYDKISCRLLLGTRRYGIVTYDYQSDQLALLPSQTEPPIINHIAQTSDGKIWAASFTSGLFHIERDTLKKVPGPQSQYPHPISIVAHGPTLYVGVQKKVMALEQGVVNDVIDLDWPGKDLPQHTFPTSVFIDRQKQLWVGTEKQGVLVYDLAGRKFVKHFPSSESPFFSKISGITQDRDGLIWILTKASGLVVYSMEQDRTLLLRKNPFSVKSISSDNCFSILEDRDGIIWIGATGDVNKYDRKQVKFRHIYHNPLNRISLTDNMVRGVYEDNDGKIWTGTDGGYINVIDLENETTTPIKVSPGGDSSLHVPLYITSFNDRIMLVGTPRGLLQYDRKTKKFSPFEPLWSETKGKNVRQIIRHQNNLYFIHSGSVFIHDLATGKTESFGNAGDPQAVNLTTLYLDDEQRLWAGSGKGISVYNSAARKFRFMPFRDLPSIANGSLLLVLSIQQVGNKLYVGTFNAGFWEVDISNIDAIPPPKKFYNRTGLPSNTVYATLPDDQGNLWLSTNNGLVRFDPRTERFVSFSISEGLQEEEFNRLAYAKTRTGQLIFGGINGINIFNPGEIEIEQENVVPEILSVSVQNPLAKDPVVSRITEIPDKLILDFEQNFVSIHFFIPHYKQPKRYTLFYKLESFEKEWKEVSNENNVTYANLQPGVYNFKLKTAGINGREHIVSLPIIIAAPYWRAWWFILLSVCVVAFLVMTIIRSYVRKAQYDRQRLEELLKMRTSEIEKSREELQILNQKKDLIFSILSHDLRSPLTTLKGFLGYLIDHAHEIPVEDLKKHAVSIRYSVTNSLDLIDNTLFWSLSQMGTIQYTPSTFALHHLFEKLRGLYQLTADKKRIPLSISCHEDIMLHGDENMIYVSLRNLVSNALKFTSEGNPVTITCKRRDDFVEINVVDKGIGMSPEYLKKILSADQPMLKKGTSNEKGTGLGLLLCKQFIELNKGELHITSIEHVGTTFTVLLPLSVHQPVSSHA</sequence>
<dbReference type="InterPro" id="IPR036890">
    <property type="entry name" value="HATPase_C_sf"/>
</dbReference>
<dbReference type="Gene3D" id="2.130.10.10">
    <property type="entry name" value="YVTN repeat-like/Quinoprotein amine dehydrogenase"/>
    <property type="match status" value="3"/>
</dbReference>
<dbReference type="InterPro" id="IPR003594">
    <property type="entry name" value="HATPase_dom"/>
</dbReference>
<dbReference type="Gene3D" id="3.30.565.10">
    <property type="entry name" value="Histidine kinase-like ATPase, C-terminal domain"/>
    <property type="match status" value="1"/>
</dbReference>
<dbReference type="InterPro" id="IPR004358">
    <property type="entry name" value="Sig_transdc_His_kin-like_C"/>
</dbReference>
<dbReference type="InterPro" id="IPR015943">
    <property type="entry name" value="WD40/YVTN_repeat-like_dom_sf"/>
</dbReference>
<dbReference type="SMART" id="SM00388">
    <property type="entry name" value="HisKA"/>
    <property type="match status" value="1"/>
</dbReference>
<dbReference type="GO" id="GO:0000155">
    <property type="term" value="F:phosphorelay sensor kinase activity"/>
    <property type="evidence" value="ECO:0007669"/>
    <property type="project" value="InterPro"/>
</dbReference>
<dbReference type="RefSeq" id="WP_254168213.1">
    <property type="nucleotide sequence ID" value="NZ_JAHESF010000032.1"/>
</dbReference>
<dbReference type="Gene3D" id="2.60.40.10">
    <property type="entry name" value="Immunoglobulins"/>
    <property type="match status" value="1"/>
</dbReference>
<dbReference type="InterPro" id="IPR011123">
    <property type="entry name" value="Y_Y_Y"/>
</dbReference>
<keyword evidence="3" id="KW-0597">Phosphoprotein</keyword>
<evidence type="ECO:0000256" key="4">
    <source>
        <dbReference type="SAM" id="Coils"/>
    </source>
</evidence>
<comment type="catalytic activity">
    <reaction evidence="1">
        <text>ATP + protein L-histidine = ADP + protein N-phospho-L-histidine.</text>
        <dbReference type="EC" id="2.7.13.3"/>
    </reaction>
</comment>
<keyword evidence="5" id="KW-0472">Membrane</keyword>
<dbReference type="CDD" id="cd00082">
    <property type="entry name" value="HisKA"/>
    <property type="match status" value="1"/>
</dbReference>
<comment type="caution">
    <text evidence="7">The sequence shown here is derived from an EMBL/GenBank/DDBJ whole genome shotgun (WGS) entry which is preliminary data.</text>
</comment>
<evidence type="ECO:0000256" key="5">
    <source>
        <dbReference type="SAM" id="Phobius"/>
    </source>
</evidence>
<dbReference type="SUPFAM" id="SSF101898">
    <property type="entry name" value="NHL repeat"/>
    <property type="match status" value="1"/>
</dbReference>
<dbReference type="SMART" id="SM00387">
    <property type="entry name" value="HATPase_c"/>
    <property type="match status" value="1"/>
</dbReference>
<organism evidence="7 8">
    <name type="scientific">Chryseosolibacter histidini</name>
    <dbReference type="NCBI Taxonomy" id="2782349"/>
    <lineage>
        <taxon>Bacteria</taxon>
        <taxon>Pseudomonadati</taxon>
        <taxon>Bacteroidota</taxon>
        <taxon>Cytophagia</taxon>
        <taxon>Cytophagales</taxon>
        <taxon>Chryseotaleaceae</taxon>
        <taxon>Chryseosolibacter</taxon>
    </lineage>
</organism>
<dbReference type="SUPFAM" id="SSF63829">
    <property type="entry name" value="Calcium-dependent phosphotriesterase"/>
    <property type="match status" value="2"/>
</dbReference>
<gene>
    <name evidence="7" type="ORF">KK083_23865</name>
</gene>
<evidence type="ECO:0000256" key="1">
    <source>
        <dbReference type="ARBA" id="ARBA00000085"/>
    </source>
</evidence>
<keyword evidence="5" id="KW-1133">Transmembrane helix</keyword>
<dbReference type="EMBL" id="JAHESF010000032">
    <property type="protein sequence ID" value="MBT1699944.1"/>
    <property type="molecule type" value="Genomic_DNA"/>
</dbReference>
<dbReference type="Pfam" id="PF07495">
    <property type="entry name" value="Y_Y_Y"/>
    <property type="match status" value="1"/>
</dbReference>
<feature type="transmembrane region" description="Helical" evidence="5">
    <location>
        <begin position="784"/>
        <end position="807"/>
    </location>
</feature>
<dbReference type="EC" id="2.7.13.3" evidence="2"/>
<dbReference type="PRINTS" id="PR00344">
    <property type="entry name" value="BCTRLSENSOR"/>
</dbReference>
<name>A0AAP2DSY3_9BACT</name>
<evidence type="ECO:0000256" key="3">
    <source>
        <dbReference type="ARBA" id="ARBA00022553"/>
    </source>
</evidence>
<reference evidence="7 8" key="1">
    <citation type="submission" date="2021-05" db="EMBL/GenBank/DDBJ databases">
        <title>A Polyphasic approach of four new species of the genus Ohtaekwangia: Ohtaekwangia histidinii sp. nov., Ohtaekwangia cretensis sp. nov., Ohtaekwangia indiensis sp. nov., Ohtaekwangia reichenbachii sp. nov. from diverse environment.</title>
        <authorList>
            <person name="Octaviana S."/>
        </authorList>
    </citation>
    <scope>NUCLEOTIDE SEQUENCE [LARGE SCALE GENOMIC DNA]</scope>
    <source>
        <strain evidence="7 8">PWU4</strain>
    </source>
</reference>
<keyword evidence="4" id="KW-0175">Coiled coil</keyword>
<protein>
    <recommendedName>
        <fullName evidence="2">histidine kinase</fullName>
        <ecNumber evidence="2">2.7.13.3</ecNumber>
    </recommendedName>
</protein>
<dbReference type="AlphaFoldDB" id="A0AAP2DSY3"/>
<feature type="domain" description="Histidine kinase" evidence="6">
    <location>
        <begin position="848"/>
        <end position="1066"/>
    </location>
</feature>